<feature type="transmembrane region" description="Helical" evidence="6">
    <location>
        <begin position="159"/>
        <end position="179"/>
    </location>
</feature>
<evidence type="ECO:0000256" key="6">
    <source>
        <dbReference type="SAM" id="Phobius"/>
    </source>
</evidence>
<evidence type="ECO:0000313" key="8">
    <source>
        <dbReference type="Proteomes" id="UP000190897"/>
    </source>
</evidence>
<keyword evidence="3 6" id="KW-0812">Transmembrane</keyword>
<dbReference type="PANTHER" id="PTHR30250:SF11">
    <property type="entry name" value="O-ANTIGEN TRANSPORTER-RELATED"/>
    <property type="match status" value="1"/>
</dbReference>
<gene>
    <name evidence="7" type="ORF">SAMN05660293_05301</name>
</gene>
<feature type="transmembrane region" description="Helical" evidence="6">
    <location>
        <begin position="260"/>
        <end position="279"/>
    </location>
</feature>
<dbReference type="STRING" id="651661.SAMN05660293_05301"/>
<evidence type="ECO:0000256" key="1">
    <source>
        <dbReference type="ARBA" id="ARBA00004651"/>
    </source>
</evidence>
<name>A0A1T5HCX6_9BACT</name>
<feature type="transmembrane region" description="Helical" evidence="6">
    <location>
        <begin position="336"/>
        <end position="354"/>
    </location>
</feature>
<accession>A0A1T5HCX6</accession>
<comment type="subcellular location">
    <subcellularLocation>
        <location evidence="1">Cell membrane</location>
        <topology evidence="1">Multi-pass membrane protein</topology>
    </subcellularLocation>
</comment>
<evidence type="ECO:0000256" key="4">
    <source>
        <dbReference type="ARBA" id="ARBA00022989"/>
    </source>
</evidence>
<protein>
    <submittedName>
        <fullName evidence="7">Polysaccharide transporter, PST family</fullName>
    </submittedName>
</protein>
<evidence type="ECO:0000256" key="2">
    <source>
        <dbReference type="ARBA" id="ARBA00022475"/>
    </source>
</evidence>
<keyword evidence="5 6" id="KW-0472">Membrane</keyword>
<evidence type="ECO:0000256" key="5">
    <source>
        <dbReference type="ARBA" id="ARBA00023136"/>
    </source>
</evidence>
<organism evidence="7 8">
    <name type="scientific">Dyadobacter psychrophilus</name>
    <dbReference type="NCBI Taxonomy" id="651661"/>
    <lineage>
        <taxon>Bacteria</taxon>
        <taxon>Pseudomonadati</taxon>
        <taxon>Bacteroidota</taxon>
        <taxon>Cytophagia</taxon>
        <taxon>Cytophagales</taxon>
        <taxon>Spirosomataceae</taxon>
        <taxon>Dyadobacter</taxon>
    </lineage>
</organism>
<feature type="transmembrane region" description="Helical" evidence="6">
    <location>
        <begin position="299"/>
        <end position="324"/>
    </location>
</feature>
<keyword evidence="8" id="KW-1185">Reference proteome</keyword>
<feature type="transmembrane region" description="Helical" evidence="6">
    <location>
        <begin position="394"/>
        <end position="413"/>
    </location>
</feature>
<feature type="transmembrane region" description="Helical" evidence="6">
    <location>
        <begin position="21"/>
        <end position="46"/>
    </location>
</feature>
<dbReference type="InterPro" id="IPR002797">
    <property type="entry name" value="Polysacc_synth"/>
</dbReference>
<keyword evidence="2" id="KW-1003">Cell membrane</keyword>
<sequence>MSLMKARIESFRIKLQPYYLLIANFGYLSLLQLFNLALPLLTYPYLIRVLGTEQYGMVVYSQAIVSYLVVLVNFGFNITATKDISVHRDDPKKITEIASSVYLIKGVLFLCSCLLMSAFLAFSAELAEYKALFYLTLWMCLYEFVFPLWYFQGTEKMKYITVLTLVSRLFFLTFIFVLIHGNDDYLLVPAINGIGSMLSCVVSLLIIRRHGVKFQWQPFNILRGYLRRTYVMALSYGTNIFKTNFSIIVVKHLFSLTEVVYFDLATKIINLGITFLDLISQAVFPRMSRLRDTGFLKKILAIALIASLVMVAGIQVLAPTLVYLLGGEDMDTAIDLTRLLAFNLPVYIIGALFGRNCLLVNGFDRPILGSMAYSALVYLILVFIYINLFNKHELFVFAYIYLFSFLFETIYRYQAIRSRKLI</sequence>
<feature type="transmembrane region" description="Helical" evidence="6">
    <location>
        <begin position="58"/>
        <end position="80"/>
    </location>
</feature>
<reference evidence="8" key="1">
    <citation type="submission" date="2017-02" db="EMBL/GenBank/DDBJ databases">
        <authorList>
            <person name="Varghese N."/>
            <person name="Submissions S."/>
        </authorList>
    </citation>
    <scope>NUCLEOTIDE SEQUENCE [LARGE SCALE GENOMIC DNA]</scope>
    <source>
        <strain evidence="8">DSM 22270</strain>
    </source>
</reference>
<feature type="transmembrane region" description="Helical" evidence="6">
    <location>
        <begin position="366"/>
        <end position="388"/>
    </location>
</feature>
<feature type="transmembrane region" description="Helical" evidence="6">
    <location>
        <begin position="229"/>
        <end position="254"/>
    </location>
</feature>
<dbReference type="GO" id="GO:0005886">
    <property type="term" value="C:plasma membrane"/>
    <property type="evidence" value="ECO:0007669"/>
    <property type="project" value="UniProtKB-SubCell"/>
</dbReference>
<feature type="transmembrane region" description="Helical" evidence="6">
    <location>
        <begin position="101"/>
        <end position="120"/>
    </location>
</feature>
<dbReference type="AlphaFoldDB" id="A0A1T5HCX6"/>
<proteinExistence type="predicted"/>
<dbReference type="Pfam" id="PF01943">
    <property type="entry name" value="Polysacc_synt"/>
    <property type="match status" value="1"/>
</dbReference>
<evidence type="ECO:0000256" key="3">
    <source>
        <dbReference type="ARBA" id="ARBA00022692"/>
    </source>
</evidence>
<feature type="transmembrane region" description="Helical" evidence="6">
    <location>
        <begin position="185"/>
        <end position="208"/>
    </location>
</feature>
<dbReference type="PANTHER" id="PTHR30250">
    <property type="entry name" value="PST FAMILY PREDICTED COLANIC ACID TRANSPORTER"/>
    <property type="match status" value="1"/>
</dbReference>
<dbReference type="Proteomes" id="UP000190897">
    <property type="component" value="Unassembled WGS sequence"/>
</dbReference>
<evidence type="ECO:0000313" key="7">
    <source>
        <dbReference type="EMBL" id="SKC18440.1"/>
    </source>
</evidence>
<keyword evidence="4 6" id="KW-1133">Transmembrane helix</keyword>
<dbReference type="InterPro" id="IPR050833">
    <property type="entry name" value="Poly_Biosynth_Transport"/>
</dbReference>
<dbReference type="EMBL" id="FUZA01000011">
    <property type="protein sequence ID" value="SKC18440.1"/>
    <property type="molecule type" value="Genomic_DNA"/>
</dbReference>
<feature type="transmembrane region" description="Helical" evidence="6">
    <location>
        <begin position="132"/>
        <end position="152"/>
    </location>
</feature>